<protein>
    <submittedName>
        <fullName evidence="3">Glycosyl transferase</fullName>
    </submittedName>
</protein>
<keyword evidence="2 3" id="KW-0808">Transferase</keyword>
<dbReference type="InterPro" id="IPR002516">
    <property type="entry name" value="Glyco_trans_11"/>
</dbReference>
<dbReference type="GO" id="GO:0016020">
    <property type="term" value="C:membrane"/>
    <property type="evidence" value="ECO:0007669"/>
    <property type="project" value="InterPro"/>
</dbReference>
<dbReference type="AlphaFoldDB" id="A0A846H272"/>
<dbReference type="EMBL" id="JTCM02000004">
    <property type="protein sequence ID" value="NEU71606.1"/>
    <property type="molecule type" value="Genomic_DNA"/>
</dbReference>
<accession>A0A846H272</accession>
<organism evidence="3 4">
    <name type="scientific">Hassallia byssoidea VB512170</name>
    <dbReference type="NCBI Taxonomy" id="1304833"/>
    <lineage>
        <taxon>Bacteria</taxon>
        <taxon>Bacillati</taxon>
        <taxon>Cyanobacteriota</taxon>
        <taxon>Cyanophyceae</taxon>
        <taxon>Nostocales</taxon>
        <taxon>Tolypothrichaceae</taxon>
        <taxon>Hassallia</taxon>
    </lineage>
</organism>
<reference evidence="3 4" key="1">
    <citation type="journal article" date="2015" name="Genome Announc.">
        <title>Draft Genome Sequence of Cyanobacterium Hassallia byssoidea Strain VB512170, Isolated from Monuments in India.</title>
        <authorList>
            <person name="Singh D."/>
            <person name="Chandrababunaidu M.M."/>
            <person name="Panda A."/>
            <person name="Sen D."/>
            <person name="Bhattacharyya S."/>
            <person name="Adhikary S.P."/>
            <person name="Tripathy S."/>
        </authorList>
    </citation>
    <scope>NUCLEOTIDE SEQUENCE [LARGE SCALE GENOMIC DNA]</scope>
    <source>
        <strain evidence="3 4">VB512170</strain>
    </source>
</reference>
<proteinExistence type="predicted"/>
<dbReference type="RefSeq" id="WP_039752626.1">
    <property type="nucleotide sequence ID" value="NZ_JTCM02000004.1"/>
</dbReference>
<evidence type="ECO:0000313" key="4">
    <source>
        <dbReference type="Proteomes" id="UP000031549"/>
    </source>
</evidence>
<dbReference type="Gene3D" id="3.40.50.11350">
    <property type="match status" value="1"/>
</dbReference>
<dbReference type="GO" id="GO:0008107">
    <property type="term" value="F:galactoside 2-alpha-L-fucosyltransferase activity"/>
    <property type="evidence" value="ECO:0007669"/>
    <property type="project" value="InterPro"/>
</dbReference>
<gene>
    <name evidence="3" type="ORF">PI95_003155</name>
</gene>
<keyword evidence="1" id="KW-0328">Glycosyltransferase</keyword>
<name>A0A846H272_9CYAN</name>
<evidence type="ECO:0000256" key="1">
    <source>
        <dbReference type="ARBA" id="ARBA00022676"/>
    </source>
</evidence>
<sequence>MSKQPTLLVYPQLPKAGLGNMLLVWAKAVLFADINHLPIVAPVWGKISIGPYLRGERDKRYYGHLFYQKNYESRWKSSLAIFRKKYLHNNPAISQIELSHLEPQNVDLHLFIFNQLPHWSDYFADLKEYQPIIKQELSSIIRPSVFEAILNRPTPEIGIHIRMGDFRKLKPEDDFTKLGNVRTPLSWFIQVIDVTRKIAGYDVPVTIFSDGYDRELDELLKLPQVSRATAASALSDMLTLSRSKLLITSSGSTFSSWASYLGQCPTIWHPAHFHAGVFPADISQSIFEGGLDPESMTVPDLLIHNIKLAFTSI</sequence>
<dbReference type="Pfam" id="PF01531">
    <property type="entry name" value="Glyco_transf_11"/>
    <property type="match status" value="1"/>
</dbReference>
<dbReference type="GO" id="GO:0005975">
    <property type="term" value="P:carbohydrate metabolic process"/>
    <property type="evidence" value="ECO:0007669"/>
    <property type="project" value="InterPro"/>
</dbReference>
<comment type="caution">
    <text evidence="3">The sequence shown here is derived from an EMBL/GenBank/DDBJ whole genome shotgun (WGS) entry which is preliminary data.</text>
</comment>
<dbReference type="Proteomes" id="UP000031549">
    <property type="component" value="Unassembled WGS sequence"/>
</dbReference>
<evidence type="ECO:0000256" key="2">
    <source>
        <dbReference type="ARBA" id="ARBA00022679"/>
    </source>
</evidence>
<evidence type="ECO:0000313" key="3">
    <source>
        <dbReference type="EMBL" id="NEU71606.1"/>
    </source>
</evidence>
<keyword evidence="4" id="KW-1185">Reference proteome</keyword>